<evidence type="ECO:0000313" key="6">
    <source>
        <dbReference type="Proteomes" id="UP000440694"/>
    </source>
</evidence>
<dbReference type="PANTHER" id="PTHR44858">
    <property type="entry name" value="TETRATRICOPEPTIDE REPEAT PROTEIN 6"/>
    <property type="match status" value="1"/>
</dbReference>
<dbReference type="EMBL" id="WMBQ01000001">
    <property type="protein sequence ID" value="MTD94842.1"/>
    <property type="molecule type" value="Genomic_DNA"/>
</dbReference>
<evidence type="ECO:0000256" key="1">
    <source>
        <dbReference type="ARBA" id="ARBA00022737"/>
    </source>
</evidence>
<feature type="repeat" description="TPR" evidence="3">
    <location>
        <begin position="134"/>
        <end position="167"/>
    </location>
</feature>
<evidence type="ECO:0000256" key="2">
    <source>
        <dbReference type="ARBA" id="ARBA00022803"/>
    </source>
</evidence>
<dbReference type="InterPro" id="IPR013105">
    <property type="entry name" value="TPR_2"/>
</dbReference>
<comment type="caution">
    <text evidence="5">The sequence shown here is derived from an EMBL/GenBank/DDBJ whole genome shotgun (WGS) entry which is preliminary data.</text>
</comment>
<protein>
    <submittedName>
        <fullName evidence="5">Tetratricopeptide repeat protein</fullName>
    </submittedName>
</protein>
<dbReference type="SUPFAM" id="SSF48452">
    <property type="entry name" value="TPR-like"/>
    <property type="match status" value="2"/>
</dbReference>
<feature type="repeat" description="TPR" evidence="3">
    <location>
        <begin position="100"/>
        <end position="133"/>
    </location>
</feature>
<feature type="repeat" description="TPR" evidence="3">
    <location>
        <begin position="66"/>
        <end position="99"/>
    </location>
</feature>
<keyword evidence="6" id="KW-1185">Reference proteome</keyword>
<dbReference type="SMART" id="SM00028">
    <property type="entry name" value="TPR"/>
    <property type="match status" value="6"/>
</dbReference>
<accession>A0A6I3KM54</accession>
<dbReference type="Pfam" id="PF00515">
    <property type="entry name" value="TPR_1"/>
    <property type="match status" value="1"/>
</dbReference>
<proteinExistence type="predicted"/>
<keyword evidence="1" id="KW-0677">Repeat</keyword>
<dbReference type="Gene3D" id="1.25.40.10">
    <property type="entry name" value="Tetratricopeptide repeat domain"/>
    <property type="match status" value="3"/>
</dbReference>
<gene>
    <name evidence="5" type="ORF">GIW81_10915</name>
</gene>
<feature type="compositionally biased region" description="Basic and acidic residues" evidence="4">
    <location>
        <begin position="309"/>
        <end position="330"/>
    </location>
</feature>
<keyword evidence="2 3" id="KW-0802">TPR repeat</keyword>
<sequence length="347" mass="38064">MRPMRRKHAPLTIVLVVLVGWTAVSPAHSQVSRQDKACADTTDAEAAIQACTQLYENRGLGKRNRAIALGNRGAAYKSLGRYPEALADFEQASELDSDNPQYYGQRGDVHIRTGELDAAIEDFTTALSHSSRFAWGYQGRGRAYFAKGDGAKAVADFNEALRLKPGDFILLTQRGRASNLAKLYDQAVSDLSKAMKHAKFETLLPKERADLIAQRSFAYVKQRRLSEARTDVDDALKLAPKSAFAIGVGGLIDEEDGNRDNARSAFNRALAIEPDLQLAKAGLDRLGGGGQVDDADKDREPVAQSDPPKPSRESSARRKDDDEPRDDPEMCAKYVPEIGRTVKIKCD</sequence>
<feature type="region of interest" description="Disordered" evidence="4">
    <location>
        <begin position="283"/>
        <end position="334"/>
    </location>
</feature>
<dbReference type="Pfam" id="PF13181">
    <property type="entry name" value="TPR_8"/>
    <property type="match status" value="1"/>
</dbReference>
<name>A0A6I3KM54_9HYPH</name>
<dbReference type="AlphaFoldDB" id="A0A6I3KM54"/>
<dbReference type="Pfam" id="PF07719">
    <property type="entry name" value="TPR_2"/>
    <property type="match status" value="1"/>
</dbReference>
<reference evidence="5 6" key="1">
    <citation type="submission" date="2019-11" db="EMBL/GenBank/DDBJ databases">
        <title>Identification of a novel strain.</title>
        <authorList>
            <person name="Xu Q."/>
            <person name="Wang G."/>
        </authorList>
    </citation>
    <scope>NUCLEOTIDE SEQUENCE [LARGE SCALE GENOMIC DNA]</scope>
    <source>
        <strain evidence="6">xq</strain>
    </source>
</reference>
<evidence type="ECO:0000256" key="3">
    <source>
        <dbReference type="PROSITE-ProRule" id="PRU00339"/>
    </source>
</evidence>
<organism evidence="5 6">
    <name type="scientific">Hyphomicrobium album</name>
    <dbReference type="NCBI Taxonomy" id="2665159"/>
    <lineage>
        <taxon>Bacteria</taxon>
        <taxon>Pseudomonadati</taxon>
        <taxon>Pseudomonadota</taxon>
        <taxon>Alphaproteobacteria</taxon>
        <taxon>Hyphomicrobiales</taxon>
        <taxon>Hyphomicrobiaceae</taxon>
        <taxon>Hyphomicrobium</taxon>
    </lineage>
</organism>
<dbReference type="InterPro" id="IPR011990">
    <property type="entry name" value="TPR-like_helical_dom_sf"/>
</dbReference>
<evidence type="ECO:0000256" key="4">
    <source>
        <dbReference type="SAM" id="MobiDB-lite"/>
    </source>
</evidence>
<dbReference type="InterPro" id="IPR050498">
    <property type="entry name" value="Ycf3"/>
</dbReference>
<dbReference type="PANTHER" id="PTHR44858:SF1">
    <property type="entry name" value="UDP-N-ACETYLGLUCOSAMINE--PEPTIDE N-ACETYLGLUCOSAMINYLTRANSFERASE SPINDLY-RELATED"/>
    <property type="match status" value="1"/>
</dbReference>
<dbReference type="Proteomes" id="UP000440694">
    <property type="component" value="Unassembled WGS sequence"/>
</dbReference>
<evidence type="ECO:0000313" key="5">
    <source>
        <dbReference type="EMBL" id="MTD94842.1"/>
    </source>
</evidence>
<dbReference type="PROSITE" id="PS50005">
    <property type="entry name" value="TPR"/>
    <property type="match status" value="3"/>
</dbReference>
<dbReference type="InterPro" id="IPR019734">
    <property type="entry name" value="TPR_rpt"/>
</dbReference>